<dbReference type="RefSeq" id="WP_145053868.1">
    <property type="nucleotide sequence ID" value="NZ_CP036433.1"/>
</dbReference>
<feature type="compositionally biased region" description="Polar residues" evidence="1">
    <location>
        <begin position="1"/>
        <end position="10"/>
    </location>
</feature>
<organism evidence="3 4">
    <name type="scientific">Lignipirellula cremea</name>
    <dbReference type="NCBI Taxonomy" id="2528010"/>
    <lineage>
        <taxon>Bacteria</taxon>
        <taxon>Pseudomonadati</taxon>
        <taxon>Planctomycetota</taxon>
        <taxon>Planctomycetia</taxon>
        <taxon>Pirellulales</taxon>
        <taxon>Pirellulaceae</taxon>
        <taxon>Lignipirellula</taxon>
    </lineage>
</organism>
<dbReference type="GO" id="GO:0016757">
    <property type="term" value="F:glycosyltransferase activity"/>
    <property type="evidence" value="ECO:0007669"/>
    <property type="project" value="UniProtKB-KW"/>
</dbReference>
<dbReference type="EMBL" id="CP036433">
    <property type="protein sequence ID" value="QDU95093.1"/>
    <property type="molecule type" value="Genomic_DNA"/>
</dbReference>
<feature type="domain" description="Glycosyltransferase subfamily 4-like N-terminal" evidence="2">
    <location>
        <begin position="43"/>
        <end position="200"/>
    </location>
</feature>
<dbReference type="Pfam" id="PF13692">
    <property type="entry name" value="Glyco_trans_1_4"/>
    <property type="match status" value="1"/>
</dbReference>
<dbReference type="InterPro" id="IPR028098">
    <property type="entry name" value="Glyco_trans_4-like_N"/>
</dbReference>
<dbReference type="Proteomes" id="UP000317648">
    <property type="component" value="Chromosome"/>
</dbReference>
<sequence>MDASELQKQNPPAVDSGSETTNPAADARSLVRVLHLINGEHYSGAERVQDLLAMRLGEFGYDVGFACVKPDKFPKLRQSQQAPLHSLSMRNKFDFRAAWSLASLIRREGYQILHCHTPRSLMIGRLAAPLANVPLVYHVHSPTSRDSTRPIANWFNTATERLTLSGAARLITVSESLKRHMIAEGQNPAIIFAAPNGVPAQTALPPREPPTDTWTLGAVALFRPRKGMEVLIDALALLRDRGRRVRLRAVGPFETRPYERELRERVAERNVADLVAWTGFTKDVNAELTQMDLFVLPSLFGEGLPMVVLEAMAAGTPVVATEVEGVPEAIRDGIDGVLCEANDAEDLADAIERVISGELSWSELRKNGFERQSQKFSDVSMAARVAEIYDDLLTDAPPAEH</sequence>
<dbReference type="Pfam" id="PF13439">
    <property type="entry name" value="Glyco_transf_4"/>
    <property type="match status" value="1"/>
</dbReference>
<dbReference type="KEGG" id="lcre:Pla8534_29050"/>
<gene>
    <name evidence="3" type="primary">kanE_1</name>
    <name evidence="3" type="ORF">Pla8534_29050</name>
</gene>
<reference evidence="3 4" key="1">
    <citation type="submission" date="2019-02" db="EMBL/GenBank/DDBJ databases">
        <title>Deep-cultivation of Planctomycetes and their phenomic and genomic characterization uncovers novel biology.</title>
        <authorList>
            <person name="Wiegand S."/>
            <person name="Jogler M."/>
            <person name="Boedeker C."/>
            <person name="Pinto D."/>
            <person name="Vollmers J."/>
            <person name="Rivas-Marin E."/>
            <person name="Kohn T."/>
            <person name="Peeters S.H."/>
            <person name="Heuer A."/>
            <person name="Rast P."/>
            <person name="Oberbeckmann S."/>
            <person name="Bunk B."/>
            <person name="Jeske O."/>
            <person name="Meyerdierks A."/>
            <person name="Storesund J.E."/>
            <person name="Kallscheuer N."/>
            <person name="Luecker S."/>
            <person name="Lage O.M."/>
            <person name="Pohl T."/>
            <person name="Merkel B.J."/>
            <person name="Hornburger P."/>
            <person name="Mueller R.-W."/>
            <person name="Bruemmer F."/>
            <person name="Labrenz M."/>
            <person name="Spormann A.M."/>
            <person name="Op den Camp H."/>
            <person name="Overmann J."/>
            <person name="Amann R."/>
            <person name="Jetten M.S.M."/>
            <person name="Mascher T."/>
            <person name="Medema M.H."/>
            <person name="Devos D.P."/>
            <person name="Kaster A.-K."/>
            <person name="Ovreas L."/>
            <person name="Rohde M."/>
            <person name="Galperin M.Y."/>
            <person name="Jogler C."/>
        </authorList>
    </citation>
    <scope>NUCLEOTIDE SEQUENCE [LARGE SCALE GENOMIC DNA]</scope>
    <source>
        <strain evidence="3 4">Pla85_3_4</strain>
    </source>
</reference>
<keyword evidence="4" id="KW-1185">Reference proteome</keyword>
<dbReference type="AlphaFoldDB" id="A0A518DTE1"/>
<dbReference type="SUPFAM" id="SSF53756">
    <property type="entry name" value="UDP-Glycosyltransferase/glycogen phosphorylase"/>
    <property type="match status" value="1"/>
</dbReference>
<evidence type="ECO:0000259" key="2">
    <source>
        <dbReference type="Pfam" id="PF13439"/>
    </source>
</evidence>
<feature type="region of interest" description="Disordered" evidence="1">
    <location>
        <begin position="1"/>
        <end position="23"/>
    </location>
</feature>
<evidence type="ECO:0000313" key="3">
    <source>
        <dbReference type="EMBL" id="QDU95093.1"/>
    </source>
</evidence>
<proteinExistence type="predicted"/>
<dbReference type="OrthoDB" id="9775208at2"/>
<evidence type="ECO:0000313" key="4">
    <source>
        <dbReference type="Proteomes" id="UP000317648"/>
    </source>
</evidence>
<dbReference type="Gene3D" id="3.40.50.2000">
    <property type="entry name" value="Glycogen Phosphorylase B"/>
    <property type="match status" value="2"/>
</dbReference>
<protein>
    <submittedName>
        <fullName evidence="3">Alpha-D-kanosaminyltransferase</fullName>
        <ecNumber evidence="3">2.4.1.301</ecNumber>
    </submittedName>
</protein>
<keyword evidence="3" id="KW-0328">Glycosyltransferase</keyword>
<accession>A0A518DTE1</accession>
<dbReference type="EC" id="2.4.1.301" evidence="3"/>
<dbReference type="PANTHER" id="PTHR12526">
    <property type="entry name" value="GLYCOSYLTRANSFERASE"/>
    <property type="match status" value="1"/>
</dbReference>
<evidence type="ECO:0000256" key="1">
    <source>
        <dbReference type="SAM" id="MobiDB-lite"/>
    </source>
</evidence>
<dbReference type="PANTHER" id="PTHR12526:SF636">
    <property type="entry name" value="BLL3647 PROTEIN"/>
    <property type="match status" value="1"/>
</dbReference>
<keyword evidence="3" id="KW-0808">Transferase</keyword>
<name>A0A518DTE1_9BACT</name>